<evidence type="ECO:0000256" key="1">
    <source>
        <dbReference type="SAM" id="SignalP"/>
    </source>
</evidence>
<dbReference type="InterPro" id="IPR043738">
    <property type="entry name" value="DUF5683"/>
</dbReference>
<keyword evidence="1" id="KW-0732">Signal</keyword>
<dbReference type="Pfam" id="PF18935">
    <property type="entry name" value="DUF5683"/>
    <property type="match status" value="1"/>
</dbReference>
<feature type="domain" description="DUF5683" evidence="2">
    <location>
        <begin position="39"/>
        <end position="189"/>
    </location>
</feature>
<dbReference type="RefSeq" id="WP_084123653.1">
    <property type="nucleotide sequence ID" value="NZ_LT838813.1"/>
</dbReference>
<accession>A0A1W2HBD0</accession>
<proteinExistence type="predicted"/>
<reference evidence="4" key="1">
    <citation type="submission" date="2017-04" db="EMBL/GenBank/DDBJ databases">
        <authorList>
            <person name="Varghese N."/>
            <person name="Submissions S."/>
        </authorList>
    </citation>
    <scope>NUCLEOTIDE SEQUENCE [LARGE SCALE GENOMIC DNA]</scope>
    <source>
        <strain evidence="4">DSM 16537</strain>
    </source>
</reference>
<evidence type="ECO:0000313" key="4">
    <source>
        <dbReference type="Proteomes" id="UP000192333"/>
    </source>
</evidence>
<sequence>MIYTSIIAVFVLLPALTSFAQNEGTSQDTVKVDLTEKNKKNPQKATILSAVLPGAGQLYNGKSWKIPLIYAGFAANIYFIEFNNRRYQFFREALFAFDEPGGATDPNRPFPSLNRDGLVRNVNYWKRNRDLNYFLFIGIYALNIIDANVDAHLSSFDVSDDLTFRFEPTYESLTAGGGNIMGVSLKINF</sequence>
<evidence type="ECO:0000313" key="3">
    <source>
        <dbReference type="EMBL" id="SMD45916.1"/>
    </source>
</evidence>
<feature type="signal peptide" evidence="1">
    <location>
        <begin position="1"/>
        <end position="20"/>
    </location>
</feature>
<keyword evidence="4" id="KW-1185">Reference proteome</keyword>
<dbReference type="AlphaFoldDB" id="A0A1W2HBD0"/>
<organism evidence="3 4">
    <name type="scientific">Aquiflexum balticum DSM 16537</name>
    <dbReference type="NCBI Taxonomy" id="758820"/>
    <lineage>
        <taxon>Bacteria</taxon>
        <taxon>Pseudomonadati</taxon>
        <taxon>Bacteroidota</taxon>
        <taxon>Cytophagia</taxon>
        <taxon>Cytophagales</taxon>
        <taxon>Cyclobacteriaceae</taxon>
        <taxon>Aquiflexum</taxon>
    </lineage>
</organism>
<dbReference type="OrthoDB" id="9813910at2"/>
<dbReference type="EMBL" id="LT838813">
    <property type="protein sequence ID" value="SMD45916.1"/>
    <property type="molecule type" value="Genomic_DNA"/>
</dbReference>
<gene>
    <name evidence="3" type="ORF">SAMN00777080_4589</name>
</gene>
<dbReference type="Proteomes" id="UP000192333">
    <property type="component" value="Chromosome I"/>
</dbReference>
<evidence type="ECO:0000259" key="2">
    <source>
        <dbReference type="Pfam" id="PF18935"/>
    </source>
</evidence>
<feature type="chain" id="PRO_5012370950" description="DUF5683 domain-containing protein" evidence="1">
    <location>
        <begin position="21"/>
        <end position="189"/>
    </location>
</feature>
<protein>
    <recommendedName>
        <fullName evidence="2">DUF5683 domain-containing protein</fullName>
    </recommendedName>
</protein>
<name>A0A1W2HBD0_9BACT</name>
<dbReference type="STRING" id="758820.SAMN00777080_4589"/>